<dbReference type="GO" id="GO:0005975">
    <property type="term" value="P:carbohydrate metabolic process"/>
    <property type="evidence" value="ECO:0007669"/>
    <property type="project" value="InterPro"/>
</dbReference>
<comment type="caution">
    <text evidence="4">The sequence shown here is derived from an EMBL/GenBank/DDBJ whole genome shotgun (WGS) entry which is preliminary data.</text>
</comment>
<dbReference type="InterPro" id="IPR011330">
    <property type="entry name" value="Glyco_hydro/deAcase_b/a-brl"/>
</dbReference>
<evidence type="ECO:0000259" key="3">
    <source>
        <dbReference type="Pfam" id="PF03065"/>
    </source>
</evidence>
<dbReference type="Pfam" id="PF03065">
    <property type="entry name" value="Glyco_hydro_57"/>
    <property type="match status" value="1"/>
</dbReference>
<reference evidence="4" key="1">
    <citation type="journal article" date="2020" name="Biotechnol. Biofuels">
        <title>New insights from the biogas microbiome by comprehensive genome-resolved metagenomics of nearly 1600 species originating from multiple anaerobic digesters.</title>
        <authorList>
            <person name="Campanaro S."/>
            <person name="Treu L."/>
            <person name="Rodriguez-R L.M."/>
            <person name="Kovalovszki A."/>
            <person name="Ziels R.M."/>
            <person name="Maus I."/>
            <person name="Zhu X."/>
            <person name="Kougias P.G."/>
            <person name="Basile A."/>
            <person name="Luo G."/>
            <person name="Schluter A."/>
            <person name="Konstantinidis K.T."/>
            <person name="Angelidaki I."/>
        </authorList>
    </citation>
    <scope>NUCLEOTIDE SEQUENCE</scope>
    <source>
        <strain evidence="4">AS06rmzACSIP_7</strain>
    </source>
</reference>
<dbReference type="Gene3D" id="3.20.110.20">
    <property type="match status" value="1"/>
</dbReference>
<dbReference type="AlphaFoldDB" id="A0A971M4G5"/>
<dbReference type="Proteomes" id="UP000777265">
    <property type="component" value="Unassembled WGS sequence"/>
</dbReference>
<dbReference type="CDD" id="cd10794">
    <property type="entry name" value="GH57N_PfGalA_like"/>
    <property type="match status" value="1"/>
</dbReference>
<dbReference type="PANTHER" id="PTHR36306:SF1">
    <property type="entry name" value="ALPHA-AMYLASE-RELATED"/>
    <property type="match status" value="1"/>
</dbReference>
<organism evidence="4 5">
    <name type="scientific">Syntrophorhabdus aromaticivorans</name>
    <dbReference type="NCBI Taxonomy" id="328301"/>
    <lineage>
        <taxon>Bacteria</taxon>
        <taxon>Pseudomonadati</taxon>
        <taxon>Thermodesulfobacteriota</taxon>
        <taxon>Syntrophorhabdia</taxon>
        <taxon>Syntrophorhabdales</taxon>
        <taxon>Syntrophorhabdaceae</taxon>
        <taxon>Syntrophorhabdus</taxon>
    </lineage>
</organism>
<dbReference type="InterPro" id="IPR052046">
    <property type="entry name" value="GH57_Enzymes"/>
</dbReference>
<evidence type="ECO:0000313" key="5">
    <source>
        <dbReference type="Proteomes" id="UP000777265"/>
    </source>
</evidence>
<feature type="domain" description="Glycoside hydrolase family 57 N-terminal" evidence="3">
    <location>
        <begin position="24"/>
        <end position="267"/>
    </location>
</feature>
<sequence>MINLYCVFHLNLAYSSVEEELRSDVVKHCYWPLLRLVQELKLPLGIEASGYTLENARMLDARWIAALKESLSYAEFVGSGYTQMIGPLCPSEVNRWNQRIGMQTYTKILGLTPTVALINEMAYAASLVDIYREAGYQAIIMEWNNPRKYHHEWEDAWRNFPQYAVGGDQSSKIPIIWADSIAFQKFQRYVHGEMNLPEFIAYLQIHTQNRHGYFPLYASDAEIFDFRPGRYEDEAKLGERHEWDRIKALFQALKDHTDFRLVSPTEVLDGLAEAQGGNSLRLESPEQPIPVKKQEKYNITRWALTGRNNLECNTACYQIYTEFLRSQPTETDWKELCYLWSSDFRTHITPRRWEAYRARLRQCVRRRHHAAPANIARTKKITAPLADNIVRIDEERHIIIDGTRLRCVLSKRKGLAISELIFKAVSDESLLGTLAHGYYEDISWAADFFSGHSIIEQPGEHKTTDLEPCMPYMRWEGRTLVIGAEIRKDDGTVFTKCYRFDPEAGSLGLELDLFMPARVPAMMRLINMTFIPDTFERKSLFFSTHLGGADIETFRMGDREIHHSLALSSLISARQGLGNTEGIVIVGDANKRLIFKQDLGSAALIAYVHYSQISTNQYFLRLSYSAQEMDETFREDPRPLNIRCRIQISGEVHTRPEGSSVT</sequence>
<dbReference type="EMBL" id="JAAYEE010000156">
    <property type="protein sequence ID" value="NLW35663.1"/>
    <property type="molecule type" value="Genomic_DNA"/>
</dbReference>
<protein>
    <submittedName>
        <fullName evidence="4">Glycoside hydrolase family 57</fullName>
    </submittedName>
</protein>
<accession>A0A971M4G5</accession>
<dbReference type="SUPFAM" id="SSF88713">
    <property type="entry name" value="Glycoside hydrolase/deacetylase"/>
    <property type="match status" value="1"/>
</dbReference>
<keyword evidence="2" id="KW-0119">Carbohydrate metabolism</keyword>
<comment type="similarity">
    <text evidence="1">Belongs to the glycosyl hydrolase 57 family.</text>
</comment>
<dbReference type="GO" id="GO:0016787">
    <property type="term" value="F:hydrolase activity"/>
    <property type="evidence" value="ECO:0007669"/>
    <property type="project" value="UniProtKB-KW"/>
</dbReference>
<name>A0A971M4G5_9BACT</name>
<proteinExistence type="inferred from homology"/>
<gene>
    <name evidence="4" type="ORF">GXY80_09320</name>
</gene>
<dbReference type="InterPro" id="IPR004300">
    <property type="entry name" value="Glyco_hydro_57_N"/>
</dbReference>
<keyword evidence="4" id="KW-0378">Hydrolase</keyword>
<reference evidence="4" key="2">
    <citation type="submission" date="2020-01" db="EMBL/GenBank/DDBJ databases">
        <authorList>
            <person name="Campanaro S."/>
        </authorList>
    </citation>
    <scope>NUCLEOTIDE SEQUENCE</scope>
    <source>
        <strain evidence="4">AS06rmzACSIP_7</strain>
    </source>
</reference>
<evidence type="ECO:0000256" key="2">
    <source>
        <dbReference type="ARBA" id="ARBA00023277"/>
    </source>
</evidence>
<evidence type="ECO:0000256" key="1">
    <source>
        <dbReference type="ARBA" id="ARBA00006821"/>
    </source>
</evidence>
<dbReference type="PANTHER" id="PTHR36306">
    <property type="entry name" value="ALPHA-AMYLASE-RELATED-RELATED"/>
    <property type="match status" value="1"/>
</dbReference>
<evidence type="ECO:0000313" key="4">
    <source>
        <dbReference type="EMBL" id="NLW35663.1"/>
    </source>
</evidence>